<feature type="compositionally biased region" description="Basic and acidic residues" evidence="1">
    <location>
        <begin position="56"/>
        <end position="78"/>
    </location>
</feature>
<sequence length="144" mass="16018">MTCAREKAEAVRANQEEEEEDAADRRRERKCLGGTGDAQNGIGEKDQADRDTEESLMERAQGRPDAGKNSKPQFRDSGVHLVPGGTWLAQVCTAHDIVTLMPPAWPQTAYVLIVADGQEPAQLQLKSLHVDLKPRTYLREEFMS</sequence>
<accession>A0AAV7NEI8</accession>
<name>A0AAV7NEI8_PLEWA</name>
<dbReference type="AlphaFoldDB" id="A0AAV7NEI8"/>
<feature type="region of interest" description="Disordered" evidence="1">
    <location>
        <begin position="1"/>
        <end position="79"/>
    </location>
</feature>
<dbReference type="EMBL" id="JANPWB010000012">
    <property type="protein sequence ID" value="KAJ1113879.1"/>
    <property type="molecule type" value="Genomic_DNA"/>
</dbReference>
<comment type="caution">
    <text evidence="2">The sequence shown here is derived from an EMBL/GenBank/DDBJ whole genome shotgun (WGS) entry which is preliminary data.</text>
</comment>
<organism evidence="2 3">
    <name type="scientific">Pleurodeles waltl</name>
    <name type="common">Iberian ribbed newt</name>
    <dbReference type="NCBI Taxonomy" id="8319"/>
    <lineage>
        <taxon>Eukaryota</taxon>
        <taxon>Metazoa</taxon>
        <taxon>Chordata</taxon>
        <taxon>Craniata</taxon>
        <taxon>Vertebrata</taxon>
        <taxon>Euteleostomi</taxon>
        <taxon>Amphibia</taxon>
        <taxon>Batrachia</taxon>
        <taxon>Caudata</taxon>
        <taxon>Salamandroidea</taxon>
        <taxon>Salamandridae</taxon>
        <taxon>Pleurodelinae</taxon>
        <taxon>Pleurodeles</taxon>
    </lineage>
</organism>
<protein>
    <submittedName>
        <fullName evidence="2">Uncharacterized protein</fullName>
    </submittedName>
</protein>
<evidence type="ECO:0000313" key="3">
    <source>
        <dbReference type="Proteomes" id="UP001066276"/>
    </source>
</evidence>
<feature type="compositionally biased region" description="Basic and acidic residues" evidence="1">
    <location>
        <begin position="1"/>
        <end position="10"/>
    </location>
</feature>
<keyword evidence="3" id="KW-1185">Reference proteome</keyword>
<evidence type="ECO:0000313" key="2">
    <source>
        <dbReference type="EMBL" id="KAJ1113879.1"/>
    </source>
</evidence>
<gene>
    <name evidence="2" type="ORF">NDU88_002120</name>
</gene>
<dbReference type="Proteomes" id="UP001066276">
    <property type="component" value="Chromosome 8"/>
</dbReference>
<reference evidence="2" key="1">
    <citation type="journal article" date="2022" name="bioRxiv">
        <title>Sequencing and chromosome-scale assembly of the giantPleurodeles waltlgenome.</title>
        <authorList>
            <person name="Brown T."/>
            <person name="Elewa A."/>
            <person name="Iarovenko S."/>
            <person name="Subramanian E."/>
            <person name="Araus A.J."/>
            <person name="Petzold A."/>
            <person name="Susuki M."/>
            <person name="Suzuki K.-i.T."/>
            <person name="Hayashi T."/>
            <person name="Toyoda A."/>
            <person name="Oliveira C."/>
            <person name="Osipova E."/>
            <person name="Leigh N.D."/>
            <person name="Simon A."/>
            <person name="Yun M.H."/>
        </authorList>
    </citation>
    <scope>NUCLEOTIDE SEQUENCE</scope>
    <source>
        <strain evidence="2">20211129_DDA</strain>
        <tissue evidence="2">Liver</tissue>
    </source>
</reference>
<proteinExistence type="predicted"/>
<evidence type="ECO:0000256" key="1">
    <source>
        <dbReference type="SAM" id="MobiDB-lite"/>
    </source>
</evidence>